<organism evidence="1">
    <name type="scientific">freshwater metagenome</name>
    <dbReference type="NCBI Taxonomy" id="449393"/>
    <lineage>
        <taxon>unclassified sequences</taxon>
        <taxon>metagenomes</taxon>
        <taxon>ecological metagenomes</taxon>
    </lineage>
</organism>
<dbReference type="AlphaFoldDB" id="A0A6J7G0V9"/>
<sequence>MARAKSAADLNGHARFGQINREVGHLAHHEHTNSALAKLMKKAFAFVDGGRSRYLGHAQGITQFGQLIQVLTDHENAVIGMRVDQLAHDRKLRWAGSGQPISIFV</sequence>
<proteinExistence type="predicted"/>
<dbReference type="EMBL" id="CAFBMB010000053">
    <property type="protein sequence ID" value="CAB4898975.1"/>
    <property type="molecule type" value="Genomic_DNA"/>
</dbReference>
<protein>
    <submittedName>
        <fullName evidence="1">Unannotated protein</fullName>
    </submittedName>
</protein>
<reference evidence="1" key="1">
    <citation type="submission" date="2020-05" db="EMBL/GenBank/DDBJ databases">
        <authorList>
            <person name="Chiriac C."/>
            <person name="Salcher M."/>
            <person name="Ghai R."/>
            <person name="Kavagutti S V."/>
        </authorList>
    </citation>
    <scope>NUCLEOTIDE SEQUENCE</scope>
</reference>
<accession>A0A6J7G0V9</accession>
<evidence type="ECO:0000313" key="1">
    <source>
        <dbReference type="EMBL" id="CAB4898975.1"/>
    </source>
</evidence>
<gene>
    <name evidence="1" type="ORF">UFOPK3516_00837</name>
</gene>
<name>A0A6J7G0V9_9ZZZZ</name>